<protein>
    <submittedName>
        <fullName evidence="2">Uncharacterized protein</fullName>
    </submittedName>
</protein>
<sequence>MVSLWRGALRRRTLCRGRRSAGRRWGRWRWLLLVAPVWIMVVLRVHWCVEGQPSGGEDYRRRLTTRWLVDDSFSTVKHRGHDSSRVVVLCLVRGVCVCRLRGATVCSQTEPERRVRTKLGENCPAGRNEDEDGAVGGRRRRLAGAAGGIRQGREEKYGWRWMGGEMAGIDGWMNG</sequence>
<gene>
    <name evidence="2" type="ORF">EX30DRAFT_95185</name>
</gene>
<proteinExistence type="predicted"/>
<dbReference type="Proteomes" id="UP000298138">
    <property type="component" value="Unassembled WGS sequence"/>
</dbReference>
<evidence type="ECO:0000313" key="3">
    <source>
        <dbReference type="Proteomes" id="UP000298138"/>
    </source>
</evidence>
<reference evidence="2 3" key="1">
    <citation type="submission" date="2019-04" db="EMBL/GenBank/DDBJ databases">
        <title>Comparative genomics and transcriptomics to analyze fruiting body development in filamentous ascomycetes.</title>
        <authorList>
            <consortium name="DOE Joint Genome Institute"/>
            <person name="Lutkenhaus R."/>
            <person name="Traeger S."/>
            <person name="Breuer J."/>
            <person name="Kuo A."/>
            <person name="Lipzen A."/>
            <person name="Pangilinan J."/>
            <person name="Dilworth D."/>
            <person name="Sandor L."/>
            <person name="Poggeler S."/>
            <person name="Barry K."/>
            <person name="Grigoriev I.V."/>
            <person name="Nowrousian M."/>
        </authorList>
    </citation>
    <scope>NUCLEOTIDE SEQUENCE [LARGE SCALE GENOMIC DNA]</scope>
    <source>
        <strain evidence="2 3">CBS 389.68</strain>
    </source>
</reference>
<keyword evidence="1" id="KW-0472">Membrane</keyword>
<keyword evidence="1" id="KW-1133">Transmembrane helix</keyword>
<name>A0A4V3SJH0_9PEZI</name>
<dbReference type="EMBL" id="ML220113">
    <property type="protein sequence ID" value="TGZ83955.1"/>
    <property type="molecule type" value="Genomic_DNA"/>
</dbReference>
<evidence type="ECO:0000313" key="2">
    <source>
        <dbReference type="EMBL" id="TGZ83955.1"/>
    </source>
</evidence>
<keyword evidence="1" id="KW-0812">Transmembrane</keyword>
<keyword evidence="3" id="KW-1185">Reference proteome</keyword>
<evidence type="ECO:0000256" key="1">
    <source>
        <dbReference type="SAM" id="Phobius"/>
    </source>
</evidence>
<dbReference type="AlphaFoldDB" id="A0A4V3SJH0"/>
<accession>A0A4V3SJH0</accession>
<organism evidence="2 3">
    <name type="scientific">Ascodesmis nigricans</name>
    <dbReference type="NCBI Taxonomy" id="341454"/>
    <lineage>
        <taxon>Eukaryota</taxon>
        <taxon>Fungi</taxon>
        <taxon>Dikarya</taxon>
        <taxon>Ascomycota</taxon>
        <taxon>Pezizomycotina</taxon>
        <taxon>Pezizomycetes</taxon>
        <taxon>Pezizales</taxon>
        <taxon>Ascodesmidaceae</taxon>
        <taxon>Ascodesmis</taxon>
    </lineage>
</organism>
<dbReference type="InParanoid" id="A0A4V3SJH0"/>
<feature type="transmembrane region" description="Helical" evidence="1">
    <location>
        <begin position="28"/>
        <end position="47"/>
    </location>
</feature>